<evidence type="ECO:0000313" key="1">
    <source>
        <dbReference type="EMBL" id="GEM44941.1"/>
    </source>
</evidence>
<dbReference type="AlphaFoldDB" id="A0A511MX41"/>
<comment type="caution">
    <text evidence="1">The sequence shown here is derived from an EMBL/GenBank/DDBJ whole genome shotgun (WGS) entry which is preliminary data.</text>
</comment>
<organism evidence="1 2">
    <name type="scientific">Deinococcus cellulosilyticus (strain DSM 18568 / NBRC 106333 / KACC 11606 / 5516J-15)</name>
    <dbReference type="NCBI Taxonomy" id="1223518"/>
    <lineage>
        <taxon>Bacteria</taxon>
        <taxon>Thermotogati</taxon>
        <taxon>Deinococcota</taxon>
        <taxon>Deinococci</taxon>
        <taxon>Deinococcales</taxon>
        <taxon>Deinococcaceae</taxon>
        <taxon>Deinococcus</taxon>
    </lineage>
</organism>
<dbReference type="Proteomes" id="UP000321306">
    <property type="component" value="Unassembled WGS sequence"/>
</dbReference>
<accession>A0A511MX41</accession>
<proteinExistence type="predicted"/>
<name>A0A511MX41_DEIC1</name>
<dbReference type="EMBL" id="BJXB01000002">
    <property type="protein sequence ID" value="GEM44941.1"/>
    <property type="molecule type" value="Genomic_DNA"/>
</dbReference>
<reference evidence="1 2" key="1">
    <citation type="submission" date="2019-07" db="EMBL/GenBank/DDBJ databases">
        <title>Whole genome shotgun sequence of Deinococcus cellulosilyticus NBRC 106333.</title>
        <authorList>
            <person name="Hosoyama A."/>
            <person name="Uohara A."/>
            <person name="Ohji S."/>
            <person name="Ichikawa N."/>
        </authorList>
    </citation>
    <scope>NUCLEOTIDE SEQUENCE [LARGE SCALE GENOMIC DNA]</scope>
    <source>
        <strain evidence="1 2">NBRC 106333</strain>
    </source>
</reference>
<gene>
    <name evidence="1" type="ORF">DC3_05760</name>
</gene>
<keyword evidence="2" id="KW-1185">Reference proteome</keyword>
<sequence length="121" mass="14354">MLYEDHEEASFMDIDLKILENDQVIISWDRLYLHTALQLRQWYINDFAFQKPCAMVADDHHPPLLLVMVHLQGSIWKLLVPDENEHYHMLALSLDDRAVAHAFEKFLDALDRDLRRIKCIP</sequence>
<evidence type="ECO:0000313" key="2">
    <source>
        <dbReference type="Proteomes" id="UP000321306"/>
    </source>
</evidence>
<protein>
    <submittedName>
        <fullName evidence="1">Uncharacterized protein</fullName>
    </submittedName>
</protein>